<dbReference type="Gene3D" id="3.90.215.10">
    <property type="entry name" value="Gamma Fibrinogen, chain A, domain 1"/>
    <property type="match status" value="1"/>
</dbReference>
<feature type="domain" description="Fibrinogen C-terminal" evidence="2">
    <location>
        <begin position="29"/>
        <end position="241"/>
    </location>
</feature>
<dbReference type="GeneID" id="101861512"/>
<evidence type="ECO:0000313" key="3">
    <source>
        <dbReference type="Proteomes" id="UP000694888"/>
    </source>
</evidence>
<feature type="signal peptide" evidence="1">
    <location>
        <begin position="1"/>
        <end position="17"/>
    </location>
</feature>
<organism evidence="3 4">
    <name type="scientific">Aplysia californica</name>
    <name type="common">California sea hare</name>
    <dbReference type="NCBI Taxonomy" id="6500"/>
    <lineage>
        <taxon>Eukaryota</taxon>
        <taxon>Metazoa</taxon>
        <taxon>Spiralia</taxon>
        <taxon>Lophotrochozoa</taxon>
        <taxon>Mollusca</taxon>
        <taxon>Gastropoda</taxon>
        <taxon>Heterobranchia</taxon>
        <taxon>Euthyneura</taxon>
        <taxon>Tectipleura</taxon>
        <taxon>Aplysiida</taxon>
        <taxon>Aplysioidea</taxon>
        <taxon>Aplysiidae</taxon>
        <taxon>Aplysia</taxon>
    </lineage>
</organism>
<sequence>MLLQLAVLLVLAIASEASPAAQNDATSSTAKASQAAKCADVPTSTNEQYVHIHDVEGRELLCDTYTDGGKWTVVQLRTDGSQDFYLPWVDYERGFGNKTGEFWLGLSIMHHTMRTDRYEMRIDFNTSIGQRLYAQYNNFTLANAVDNYRIHISGYKGTAGDYFLYGRQYYNLDGMAFSTYDRDNDKSAVNCVKDLYHGAWWHNSCTSINPNGDWKGYSPAQASWGFSTRFTYFDIKIRPWFPQ</sequence>
<reference evidence="4" key="1">
    <citation type="submission" date="2025-08" db="UniProtKB">
        <authorList>
            <consortium name="RefSeq"/>
        </authorList>
    </citation>
    <scope>IDENTIFICATION</scope>
</reference>
<keyword evidence="3" id="KW-1185">Reference proteome</keyword>
<dbReference type="Proteomes" id="UP000694888">
    <property type="component" value="Unplaced"/>
</dbReference>
<dbReference type="InterPro" id="IPR036056">
    <property type="entry name" value="Fibrinogen-like_C"/>
</dbReference>
<keyword evidence="1" id="KW-0732">Signal</keyword>
<dbReference type="PROSITE" id="PS51406">
    <property type="entry name" value="FIBRINOGEN_C_2"/>
    <property type="match status" value="1"/>
</dbReference>
<evidence type="ECO:0000259" key="2">
    <source>
        <dbReference type="PROSITE" id="PS51406"/>
    </source>
</evidence>
<dbReference type="PANTHER" id="PTHR19143">
    <property type="entry name" value="FIBRINOGEN/TENASCIN/ANGIOPOEITIN"/>
    <property type="match status" value="1"/>
</dbReference>
<name>A0ABM0JSQ9_APLCA</name>
<dbReference type="RefSeq" id="XP_005100635.2">
    <property type="nucleotide sequence ID" value="XM_005100578.3"/>
</dbReference>
<dbReference type="Pfam" id="PF00147">
    <property type="entry name" value="Fibrinogen_C"/>
    <property type="match status" value="1"/>
</dbReference>
<dbReference type="InterPro" id="IPR050373">
    <property type="entry name" value="Fibrinogen_C-term_domain"/>
</dbReference>
<evidence type="ECO:0000313" key="4">
    <source>
        <dbReference type="RefSeq" id="XP_005100635.2"/>
    </source>
</evidence>
<dbReference type="SUPFAM" id="SSF56496">
    <property type="entry name" value="Fibrinogen C-terminal domain-like"/>
    <property type="match status" value="1"/>
</dbReference>
<dbReference type="SMART" id="SM00186">
    <property type="entry name" value="FBG"/>
    <property type="match status" value="1"/>
</dbReference>
<feature type="chain" id="PRO_5045944379" evidence="1">
    <location>
        <begin position="18"/>
        <end position="243"/>
    </location>
</feature>
<dbReference type="PANTHER" id="PTHR19143:SF458">
    <property type="entry name" value="FIBRINOGEN C-TERMINAL DOMAIN-CONTAINING PROTEIN-RELATED"/>
    <property type="match status" value="1"/>
</dbReference>
<dbReference type="InterPro" id="IPR014716">
    <property type="entry name" value="Fibrinogen_a/b/g_C_1"/>
</dbReference>
<proteinExistence type="predicted"/>
<gene>
    <name evidence="4" type="primary">LOC101861512</name>
</gene>
<dbReference type="InterPro" id="IPR002181">
    <property type="entry name" value="Fibrinogen_a/b/g_C_dom"/>
</dbReference>
<protein>
    <submittedName>
        <fullName evidence="4">Fibrinogen-like protein A</fullName>
    </submittedName>
</protein>
<accession>A0ABM0JSQ9</accession>
<evidence type="ECO:0000256" key="1">
    <source>
        <dbReference type="SAM" id="SignalP"/>
    </source>
</evidence>